<feature type="transmembrane region" description="Helical" evidence="8">
    <location>
        <begin position="184"/>
        <end position="204"/>
    </location>
</feature>
<feature type="transmembrane region" description="Helical" evidence="8">
    <location>
        <begin position="324"/>
        <end position="345"/>
    </location>
</feature>
<feature type="transmembrane region" description="Helical" evidence="8">
    <location>
        <begin position="352"/>
        <end position="371"/>
    </location>
</feature>
<evidence type="ECO:0000256" key="1">
    <source>
        <dbReference type="ARBA" id="ARBA00004651"/>
    </source>
</evidence>
<dbReference type="CDD" id="cd17321">
    <property type="entry name" value="MFS_MMR_MDR_like"/>
    <property type="match status" value="1"/>
</dbReference>
<evidence type="ECO:0000256" key="2">
    <source>
        <dbReference type="ARBA" id="ARBA00022448"/>
    </source>
</evidence>
<feature type="transmembrane region" description="Helical" evidence="8">
    <location>
        <begin position="493"/>
        <end position="515"/>
    </location>
</feature>
<dbReference type="InterPro" id="IPR011701">
    <property type="entry name" value="MFS"/>
</dbReference>
<dbReference type="SUPFAM" id="SSF103473">
    <property type="entry name" value="MFS general substrate transporter"/>
    <property type="match status" value="1"/>
</dbReference>
<feature type="transmembrane region" description="Helical" evidence="8">
    <location>
        <begin position="377"/>
        <end position="403"/>
    </location>
</feature>
<feature type="transmembrane region" description="Helical" evidence="8">
    <location>
        <begin position="243"/>
        <end position="266"/>
    </location>
</feature>
<evidence type="ECO:0000313" key="10">
    <source>
        <dbReference type="EMBL" id="NOV95773.1"/>
    </source>
</evidence>
<evidence type="ECO:0000256" key="3">
    <source>
        <dbReference type="ARBA" id="ARBA00022475"/>
    </source>
</evidence>
<reference evidence="10 11" key="1">
    <citation type="submission" date="2020-05" db="EMBL/GenBank/DDBJ databases">
        <title>Genomic Encyclopedia of Type Strains, Phase III (KMG-III): the genomes of soil and plant-associated and newly described type strains.</title>
        <authorList>
            <person name="Whitman W."/>
        </authorList>
    </citation>
    <scope>NUCLEOTIDE SEQUENCE [LARGE SCALE GENOMIC DNA]</scope>
    <source>
        <strain evidence="10 11">KCTC 19046</strain>
    </source>
</reference>
<evidence type="ECO:0000256" key="4">
    <source>
        <dbReference type="ARBA" id="ARBA00022692"/>
    </source>
</evidence>
<keyword evidence="6 8" id="KW-0472">Membrane</keyword>
<feature type="transmembrane region" description="Helical" evidence="8">
    <location>
        <begin position="32"/>
        <end position="56"/>
    </location>
</feature>
<feature type="transmembrane region" description="Helical" evidence="8">
    <location>
        <begin position="100"/>
        <end position="117"/>
    </location>
</feature>
<feature type="transmembrane region" description="Helical" evidence="8">
    <location>
        <begin position="287"/>
        <end position="312"/>
    </location>
</feature>
<sequence length="527" mass="53546">MTDDTGAPPVTRTRTASDHPTGGPPRAGRKEWIGLAVLALPAMLLMMDMTVLHLAVPQLTADLAPSGTQLLWITDIYGFLIAGFLIPMGVLGDRVGRRRLLLIGAAAFLVASLLAAFSPTAELLILSRALLGVAGATLMPSTLALIRNMFHDPAQRTFAISLWMLSFMVGGAIGPLVGGALLEHFWWGSVFLVGVPVMVLLLVAGPRLLPEYRDPAPGRVDLTSAALLVVAILTTVYGVKELAFYGLGAASVVTTLVGAGLLAVFARRQRRRSVPMIDLTLFSRASFSASLALVALGTFAMMGFNLFVAQYLQLVAGLSPLTAGLWTLPGTVAGIVGALGAATAVRRVRPAFVMATGLAVSSGGFALLLLADSAAGLPIVVLGSAAAFVGLSPVAVLGTDLVLSTAPPERAGAASAISETGNELGGALGLAVLGSIGSAVYRGLMVESAPVLGDVPDAATETLGAARAVAADLGGDQGALLLDTARDAFTSGLHVAAAVCAVLVVALGVVALVTLRHVPAGGGTGEH</sequence>
<feature type="transmembrane region" description="Helical" evidence="8">
    <location>
        <begin position="216"/>
        <end position="237"/>
    </location>
</feature>
<feature type="domain" description="Major facilitator superfamily (MFS) profile" evidence="9">
    <location>
        <begin position="34"/>
        <end position="519"/>
    </location>
</feature>
<evidence type="ECO:0000256" key="7">
    <source>
        <dbReference type="SAM" id="MobiDB-lite"/>
    </source>
</evidence>
<keyword evidence="2" id="KW-0813">Transport</keyword>
<protein>
    <submittedName>
        <fullName evidence="10">DHA2 family multidrug resistance protein-like MFS transporter</fullName>
    </submittedName>
</protein>
<evidence type="ECO:0000256" key="5">
    <source>
        <dbReference type="ARBA" id="ARBA00022989"/>
    </source>
</evidence>
<dbReference type="PANTHER" id="PTHR42718">
    <property type="entry name" value="MAJOR FACILITATOR SUPERFAMILY MULTIDRUG TRANSPORTER MFSC"/>
    <property type="match status" value="1"/>
</dbReference>
<feature type="transmembrane region" description="Helical" evidence="8">
    <location>
        <begin position="158"/>
        <end position="178"/>
    </location>
</feature>
<keyword evidence="5 8" id="KW-1133">Transmembrane helix</keyword>
<dbReference type="PROSITE" id="PS50850">
    <property type="entry name" value="MFS"/>
    <property type="match status" value="1"/>
</dbReference>
<name>A0ABX2A2E6_9MICO</name>
<dbReference type="PANTHER" id="PTHR42718:SF47">
    <property type="entry name" value="METHYL VIOLOGEN RESISTANCE PROTEIN SMVA"/>
    <property type="match status" value="1"/>
</dbReference>
<keyword evidence="3" id="KW-1003">Cell membrane</keyword>
<evidence type="ECO:0000256" key="6">
    <source>
        <dbReference type="ARBA" id="ARBA00023136"/>
    </source>
</evidence>
<dbReference type="EMBL" id="JABEZU010000001">
    <property type="protein sequence ID" value="NOV95773.1"/>
    <property type="molecule type" value="Genomic_DNA"/>
</dbReference>
<dbReference type="Proteomes" id="UP000757540">
    <property type="component" value="Unassembled WGS sequence"/>
</dbReference>
<feature type="transmembrane region" description="Helical" evidence="8">
    <location>
        <begin position="76"/>
        <end position="93"/>
    </location>
</feature>
<evidence type="ECO:0000313" key="11">
    <source>
        <dbReference type="Proteomes" id="UP000757540"/>
    </source>
</evidence>
<feature type="transmembrane region" description="Helical" evidence="8">
    <location>
        <begin position="123"/>
        <end position="146"/>
    </location>
</feature>
<evidence type="ECO:0000259" key="9">
    <source>
        <dbReference type="PROSITE" id="PS50850"/>
    </source>
</evidence>
<feature type="region of interest" description="Disordered" evidence="7">
    <location>
        <begin position="1"/>
        <end position="27"/>
    </location>
</feature>
<accession>A0ABX2A2E6</accession>
<organism evidence="10 11">
    <name type="scientific">Isoptericola halotolerans</name>
    <dbReference type="NCBI Taxonomy" id="300560"/>
    <lineage>
        <taxon>Bacteria</taxon>
        <taxon>Bacillati</taxon>
        <taxon>Actinomycetota</taxon>
        <taxon>Actinomycetes</taxon>
        <taxon>Micrococcales</taxon>
        <taxon>Promicromonosporaceae</taxon>
        <taxon>Isoptericola</taxon>
    </lineage>
</organism>
<comment type="subcellular location">
    <subcellularLocation>
        <location evidence="1">Cell membrane</location>
        <topology evidence="1">Multi-pass membrane protein</topology>
    </subcellularLocation>
</comment>
<keyword evidence="4 8" id="KW-0812">Transmembrane</keyword>
<dbReference type="Gene3D" id="1.20.1250.20">
    <property type="entry name" value="MFS general substrate transporter like domains"/>
    <property type="match status" value="1"/>
</dbReference>
<gene>
    <name evidence="10" type="ORF">HDG69_000326</name>
</gene>
<keyword evidence="11" id="KW-1185">Reference proteome</keyword>
<dbReference type="InterPro" id="IPR036259">
    <property type="entry name" value="MFS_trans_sf"/>
</dbReference>
<evidence type="ECO:0000256" key="8">
    <source>
        <dbReference type="SAM" id="Phobius"/>
    </source>
</evidence>
<proteinExistence type="predicted"/>
<dbReference type="InterPro" id="IPR020846">
    <property type="entry name" value="MFS_dom"/>
</dbReference>
<dbReference type="Pfam" id="PF07690">
    <property type="entry name" value="MFS_1"/>
    <property type="match status" value="1"/>
</dbReference>
<comment type="caution">
    <text evidence="10">The sequence shown here is derived from an EMBL/GenBank/DDBJ whole genome shotgun (WGS) entry which is preliminary data.</text>
</comment>
<dbReference type="RefSeq" id="WP_171782040.1">
    <property type="nucleotide sequence ID" value="NZ_BAAAML010000002.1"/>
</dbReference>
<dbReference type="Gene3D" id="1.20.1720.10">
    <property type="entry name" value="Multidrug resistance protein D"/>
    <property type="match status" value="1"/>
</dbReference>